<evidence type="ECO:0000256" key="1">
    <source>
        <dbReference type="SAM" id="Phobius"/>
    </source>
</evidence>
<proteinExistence type="predicted"/>
<dbReference type="GeneID" id="54478239"/>
<keyword evidence="1" id="KW-0472">Membrane</keyword>
<dbReference type="AlphaFoldDB" id="A0A6A6PQS7"/>
<feature type="transmembrane region" description="Helical" evidence="1">
    <location>
        <begin position="21"/>
        <end position="39"/>
    </location>
</feature>
<keyword evidence="1" id="KW-0812">Transmembrane</keyword>
<dbReference type="Proteomes" id="UP000799767">
    <property type="component" value="Unassembled WGS sequence"/>
</dbReference>
<sequence length="110" mass="12205">MDVFANQLSTLRTLIVTLDWLLIKKLFVASVTLVAPIQLSRTTSPVLWPFLCGHAAYRVPELDLPDFVAYPLIAELCVVALGFYSCYFQSVRDVEVAEREKGGVEGKEAA</sequence>
<gene>
    <name evidence="2" type="ORF">BDY17DRAFT_324649</name>
</gene>
<organism evidence="2 3">
    <name type="scientific">Neohortaea acidophila</name>
    <dbReference type="NCBI Taxonomy" id="245834"/>
    <lineage>
        <taxon>Eukaryota</taxon>
        <taxon>Fungi</taxon>
        <taxon>Dikarya</taxon>
        <taxon>Ascomycota</taxon>
        <taxon>Pezizomycotina</taxon>
        <taxon>Dothideomycetes</taxon>
        <taxon>Dothideomycetidae</taxon>
        <taxon>Mycosphaerellales</taxon>
        <taxon>Teratosphaeriaceae</taxon>
        <taxon>Neohortaea</taxon>
    </lineage>
</organism>
<keyword evidence="1" id="KW-1133">Transmembrane helix</keyword>
<evidence type="ECO:0000313" key="2">
    <source>
        <dbReference type="EMBL" id="KAF2482362.1"/>
    </source>
</evidence>
<accession>A0A6A6PQS7</accession>
<dbReference type="EMBL" id="MU001636">
    <property type="protein sequence ID" value="KAF2482362.1"/>
    <property type="molecule type" value="Genomic_DNA"/>
</dbReference>
<protein>
    <submittedName>
        <fullName evidence="2">Uncharacterized protein</fullName>
    </submittedName>
</protein>
<dbReference type="RefSeq" id="XP_033588932.1">
    <property type="nucleotide sequence ID" value="XM_033737237.1"/>
</dbReference>
<name>A0A6A6PQS7_9PEZI</name>
<evidence type="ECO:0000313" key="3">
    <source>
        <dbReference type="Proteomes" id="UP000799767"/>
    </source>
</evidence>
<keyword evidence="3" id="KW-1185">Reference proteome</keyword>
<reference evidence="2" key="1">
    <citation type="journal article" date="2020" name="Stud. Mycol.">
        <title>101 Dothideomycetes genomes: a test case for predicting lifestyles and emergence of pathogens.</title>
        <authorList>
            <person name="Haridas S."/>
            <person name="Albert R."/>
            <person name="Binder M."/>
            <person name="Bloem J."/>
            <person name="Labutti K."/>
            <person name="Salamov A."/>
            <person name="Andreopoulos B."/>
            <person name="Baker S."/>
            <person name="Barry K."/>
            <person name="Bills G."/>
            <person name="Bluhm B."/>
            <person name="Cannon C."/>
            <person name="Castanera R."/>
            <person name="Culley D."/>
            <person name="Daum C."/>
            <person name="Ezra D."/>
            <person name="Gonzalez J."/>
            <person name="Henrissat B."/>
            <person name="Kuo A."/>
            <person name="Liang C."/>
            <person name="Lipzen A."/>
            <person name="Lutzoni F."/>
            <person name="Magnuson J."/>
            <person name="Mondo S."/>
            <person name="Nolan M."/>
            <person name="Ohm R."/>
            <person name="Pangilinan J."/>
            <person name="Park H.-J."/>
            <person name="Ramirez L."/>
            <person name="Alfaro M."/>
            <person name="Sun H."/>
            <person name="Tritt A."/>
            <person name="Yoshinaga Y."/>
            <person name="Zwiers L.-H."/>
            <person name="Turgeon B."/>
            <person name="Goodwin S."/>
            <person name="Spatafora J."/>
            <person name="Crous P."/>
            <person name="Grigoriev I."/>
        </authorList>
    </citation>
    <scope>NUCLEOTIDE SEQUENCE</scope>
    <source>
        <strain evidence="2">CBS 113389</strain>
    </source>
</reference>
<feature type="transmembrane region" description="Helical" evidence="1">
    <location>
        <begin position="67"/>
        <end position="87"/>
    </location>
</feature>